<protein>
    <submittedName>
        <fullName evidence="2">Uncharacterized protein</fullName>
    </submittedName>
</protein>
<keyword evidence="1" id="KW-0472">Membrane</keyword>
<proteinExistence type="predicted"/>
<name>A0A1G2GSE5_9BACT</name>
<evidence type="ECO:0000256" key="1">
    <source>
        <dbReference type="SAM" id="Phobius"/>
    </source>
</evidence>
<dbReference type="EMBL" id="MHNW01000029">
    <property type="protein sequence ID" value="OGZ53123.1"/>
    <property type="molecule type" value="Genomic_DNA"/>
</dbReference>
<comment type="caution">
    <text evidence="2">The sequence shown here is derived from an EMBL/GenBank/DDBJ whole genome shotgun (WGS) entry which is preliminary data.</text>
</comment>
<organism evidence="2 3">
    <name type="scientific">Candidatus Ryanbacteria bacterium RIFCSPLOWO2_01_FULL_48_26</name>
    <dbReference type="NCBI Taxonomy" id="1802126"/>
    <lineage>
        <taxon>Bacteria</taxon>
        <taxon>Candidatus Ryaniibacteriota</taxon>
    </lineage>
</organism>
<keyword evidence="1" id="KW-0812">Transmembrane</keyword>
<dbReference type="STRING" id="1802126.A3B25_03230"/>
<keyword evidence="1" id="KW-1133">Transmembrane helix</keyword>
<feature type="transmembrane region" description="Helical" evidence="1">
    <location>
        <begin position="20"/>
        <end position="37"/>
    </location>
</feature>
<sequence length="149" mass="17257">MILIMKKFWNWLGEEKNHNALTIILAFIAVVFAFPFFSKQINNIQVKIDSIEQSIKNLYQRYALETFCPSDLKNSYKPENGQYIVQLNLKNKPVHNSVSIWEGAFVISPSYFTVEGNKISLETNFGPNDIDQGCDHSSFQYTVTYVRDF</sequence>
<dbReference type="Proteomes" id="UP000179106">
    <property type="component" value="Unassembled WGS sequence"/>
</dbReference>
<reference evidence="2 3" key="1">
    <citation type="journal article" date="2016" name="Nat. Commun.">
        <title>Thousands of microbial genomes shed light on interconnected biogeochemical processes in an aquifer system.</title>
        <authorList>
            <person name="Anantharaman K."/>
            <person name="Brown C.T."/>
            <person name="Hug L.A."/>
            <person name="Sharon I."/>
            <person name="Castelle C.J."/>
            <person name="Probst A.J."/>
            <person name="Thomas B.C."/>
            <person name="Singh A."/>
            <person name="Wilkins M.J."/>
            <person name="Karaoz U."/>
            <person name="Brodie E.L."/>
            <person name="Williams K.H."/>
            <person name="Hubbard S.S."/>
            <person name="Banfield J.F."/>
        </authorList>
    </citation>
    <scope>NUCLEOTIDE SEQUENCE [LARGE SCALE GENOMIC DNA]</scope>
</reference>
<evidence type="ECO:0000313" key="2">
    <source>
        <dbReference type="EMBL" id="OGZ53123.1"/>
    </source>
</evidence>
<gene>
    <name evidence="2" type="ORF">A3B25_03230</name>
</gene>
<dbReference type="AlphaFoldDB" id="A0A1G2GSE5"/>
<accession>A0A1G2GSE5</accession>
<evidence type="ECO:0000313" key="3">
    <source>
        <dbReference type="Proteomes" id="UP000179106"/>
    </source>
</evidence>